<dbReference type="Pfam" id="PF00941">
    <property type="entry name" value="FAD_binding_5"/>
    <property type="match status" value="1"/>
</dbReference>
<dbReference type="Pfam" id="PF03450">
    <property type="entry name" value="CO_deh_flav_C"/>
    <property type="match status" value="1"/>
</dbReference>
<name>A0ABT5E889_9BACT</name>
<feature type="region of interest" description="Disordered" evidence="1">
    <location>
        <begin position="313"/>
        <end position="337"/>
    </location>
</feature>
<reference evidence="3 4" key="1">
    <citation type="submission" date="2022-11" db="EMBL/GenBank/DDBJ databases">
        <title>Minimal conservation of predation-associated metabolite biosynthetic gene clusters underscores biosynthetic potential of Myxococcota including descriptions for ten novel species: Archangium lansinium sp. nov., Myxococcus landrumus sp. nov., Nannocystis bai.</title>
        <authorList>
            <person name="Ahearne A."/>
            <person name="Stevens C."/>
            <person name="Dowd S."/>
        </authorList>
    </citation>
    <scope>NUCLEOTIDE SEQUENCE [LARGE SCALE GENOMIC DNA]</scope>
    <source>
        <strain evidence="3 4">BB15-2</strain>
    </source>
</reference>
<evidence type="ECO:0000256" key="1">
    <source>
        <dbReference type="SAM" id="MobiDB-lite"/>
    </source>
</evidence>
<gene>
    <name evidence="3" type="ORF">POL25_34560</name>
</gene>
<feature type="domain" description="FAD-binding PCMH-type" evidence="2">
    <location>
        <begin position="1"/>
        <end position="208"/>
    </location>
</feature>
<evidence type="ECO:0000313" key="4">
    <source>
        <dbReference type="Proteomes" id="UP001221686"/>
    </source>
</evidence>
<dbReference type="SMART" id="SM01092">
    <property type="entry name" value="CO_deh_flav_C"/>
    <property type="match status" value="1"/>
</dbReference>
<dbReference type="InterPro" id="IPR036683">
    <property type="entry name" value="CO_DH_flav_C_dom_sf"/>
</dbReference>
<dbReference type="Gene3D" id="3.30.465.10">
    <property type="match status" value="1"/>
</dbReference>
<dbReference type="InterPro" id="IPR005107">
    <property type="entry name" value="CO_DH_flav_C"/>
</dbReference>
<protein>
    <submittedName>
        <fullName evidence="3">FAD binding domain-containing protein</fullName>
    </submittedName>
</protein>
<dbReference type="EMBL" id="JAQNDL010000003">
    <property type="protein sequence ID" value="MDC0722081.1"/>
    <property type="molecule type" value="Genomic_DNA"/>
</dbReference>
<dbReference type="PANTHER" id="PTHR42659:SF1">
    <property type="entry name" value="OXIDOREDUCTASE"/>
    <property type="match status" value="1"/>
</dbReference>
<dbReference type="InterPro" id="IPR016166">
    <property type="entry name" value="FAD-bd_PCMH"/>
</dbReference>
<dbReference type="RefSeq" id="WP_272090578.1">
    <property type="nucleotide sequence ID" value="NZ_JAQNDL010000003.1"/>
</dbReference>
<evidence type="ECO:0000259" key="2">
    <source>
        <dbReference type="PROSITE" id="PS51387"/>
    </source>
</evidence>
<dbReference type="InterPro" id="IPR016169">
    <property type="entry name" value="FAD-bd_PCMH_sub2"/>
</dbReference>
<dbReference type="SUPFAM" id="SSF56176">
    <property type="entry name" value="FAD-binding/transporter-associated domain-like"/>
    <property type="match status" value="1"/>
</dbReference>
<comment type="caution">
    <text evidence="3">The sequence shown here is derived from an EMBL/GenBank/DDBJ whole genome shotgun (WGS) entry which is preliminary data.</text>
</comment>
<evidence type="ECO:0000313" key="3">
    <source>
        <dbReference type="EMBL" id="MDC0722081.1"/>
    </source>
</evidence>
<dbReference type="PANTHER" id="PTHR42659">
    <property type="entry name" value="XANTHINE DEHYDROGENASE SUBUNIT C-RELATED"/>
    <property type="match status" value="1"/>
</dbReference>
<accession>A0ABT5E889</accession>
<dbReference type="PROSITE" id="PS51387">
    <property type="entry name" value="FAD_PCMH"/>
    <property type="match status" value="1"/>
</dbReference>
<organism evidence="3 4">
    <name type="scientific">Nannocystis bainbridge</name>
    <dbReference type="NCBI Taxonomy" id="2995303"/>
    <lineage>
        <taxon>Bacteria</taxon>
        <taxon>Pseudomonadati</taxon>
        <taxon>Myxococcota</taxon>
        <taxon>Polyangia</taxon>
        <taxon>Nannocystales</taxon>
        <taxon>Nannocystaceae</taxon>
        <taxon>Nannocystis</taxon>
    </lineage>
</organism>
<dbReference type="SUPFAM" id="SSF55447">
    <property type="entry name" value="CO dehydrogenase flavoprotein C-terminal domain-like"/>
    <property type="match status" value="1"/>
</dbReference>
<keyword evidence="4" id="KW-1185">Reference proteome</keyword>
<dbReference type="Proteomes" id="UP001221686">
    <property type="component" value="Unassembled WGS sequence"/>
</dbReference>
<dbReference type="InterPro" id="IPR051312">
    <property type="entry name" value="Diverse_Substr_Oxidored"/>
</dbReference>
<dbReference type="InterPro" id="IPR036318">
    <property type="entry name" value="FAD-bd_PCMH-like_sf"/>
</dbReference>
<dbReference type="Gene3D" id="3.30.390.50">
    <property type="entry name" value="CO dehydrogenase flavoprotein, C-terminal domain"/>
    <property type="match status" value="1"/>
</dbReference>
<feature type="compositionally biased region" description="Low complexity" evidence="1">
    <location>
        <begin position="313"/>
        <end position="324"/>
    </location>
</feature>
<dbReference type="InterPro" id="IPR002346">
    <property type="entry name" value="Mopterin_DH_FAD-bd"/>
</dbReference>
<proteinExistence type="predicted"/>
<sequence length="337" mass="35019">MTALELPTTLDAALGRPGELRAGGTDLTERRRLDLSRGTVIDLRDVPGLDAITWREGQLHLGALVTLAAVAAHPDVRARYPAVAATAAAVATPQIRARATVGGNLLQHVRCWYYRRPGADCLKSGGSGCPARSGDHLFHACFDLGPCVAPHPSSLATALLAYEVRVEVAGDREHTLASLYGDGSDARRHHMLPPGALLTGVLLGPPLAGEQAAYVRATSRARAEWPLVEVVVRLAVAAGRIDTARVTVGGVANLPLRLAAVEALLVGKPAHEATLAAAAAVAAEGAKPLTHTAYKLDLLRGAVLDALERALAHTPTAATPAKTPEPSPDKPATAEPT</sequence>